<dbReference type="EMBL" id="JBHSSD010000037">
    <property type="protein sequence ID" value="MFC6164711.1"/>
    <property type="molecule type" value="Genomic_DNA"/>
</dbReference>
<dbReference type="Pfam" id="PF13514">
    <property type="entry name" value="AAA_27"/>
    <property type="match status" value="1"/>
</dbReference>
<proteinExistence type="predicted"/>
<dbReference type="PANTHER" id="PTHR41259">
    <property type="entry name" value="DOUBLE-STRAND BREAK REPAIR RAD50 ATPASE, PUTATIVE-RELATED"/>
    <property type="match status" value="1"/>
</dbReference>
<dbReference type="InterPro" id="IPR027417">
    <property type="entry name" value="P-loop_NTPase"/>
</dbReference>
<dbReference type="InterPro" id="IPR038734">
    <property type="entry name" value="YhaN_AAA"/>
</dbReference>
<organism evidence="3 4">
    <name type="scientific">Lactiplantibacillus dongliensis</name>
    <dbReference type="NCBI Taxonomy" id="2559919"/>
    <lineage>
        <taxon>Bacteria</taxon>
        <taxon>Bacillati</taxon>
        <taxon>Bacillota</taxon>
        <taxon>Bacilli</taxon>
        <taxon>Lactobacillales</taxon>
        <taxon>Lactobacillaceae</taxon>
        <taxon>Lactiplantibacillus</taxon>
    </lineage>
</organism>
<feature type="domain" description="YhaN AAA" evidence="2">
    <location>
        <begin position="1"/>
        <end position="197"/>
    </location>
</feature>
<evidence type="ECO:0000313" key="3">
    <source>
        <dbReference type="EMBL" id="MFC6164711.1"/>
    </source>
</evidence>
<feature type="coiled-coil region" evidence="1">
    <location>
        <begin position="180"/>
        <end position="231"/>
    </location>
</feature>
<keyword evidence="4" id="KW-1185">Reference proteome</keyword>
<dbReference type="Proteomes" id="UP001596253">
    <property type="component" value="Unassembled WGS sequence"/>
</dbReference>
<protein>
    <submittedName>
        <fullName evidence="3">AAA family ATPase</fullName>
    </submittedName>
</protein>
<dbReference type="Gene3D" id="3.40.50.300">
    <property type="entry name" value="P-loop containing nucleotide triphosphate hydrolases"/>
    <property type="match status" value="2"/>
</dbReference>
<gene>
    <name evidence="3" type="ORF">ACFP3T_08520</name>
</gene>
<dbReference type="RefSeq" id="WP_137640526.1">
    <property type="nucleotide sequence ID" value="NZ_BJDK01000022.1"/>
</dbReference>
<keyword evidence="1" id="KW-0175">Coiled coil</keyword>
<sequence length="833" mass="91822">MEIRRIEIAGFGKFSQQVYELSAGLQVIYGDNESGKSTLRAFILGMLFGFPTRRHLIDRYEPKATSQYGGSLDLFVAGQTYRLTRLGDQPAELINVATGDPQPLTLLERWLAPYDENRYKQLFTFNQAELTALKTLSATDLNTQLQQIGTLDSSQWRSTAADLRASADELYKPRGRKPALNQALQQYQTLKQNLQTARDHYATYEHLQVTVQQLQTQQTQLQQQLSQANDAQPKLANLRNQWPVYQQLQQLQTQLSAATTTLPAAVNQQYEQLTTTQTELRHTLASAREQLTQQPVDANSTSLVGFYVAHQNQFDALEPKLPELQQALGQYQALTSQTTAAQQSYQQQQTAQPELMAALSPAKQSAVASLKAAVLTTATTGSRQSRQSQSTPAFRADWRLIAGGIGLVAGVVLPLGGLKWVLMLVGLGLLGWFGWEQLAPAGPTTADRTLAPLLTAVGWSPDLDSAAILTKLDQLAALQRRQAQVTALSQQTAAQAATVWQALQAYQFASDWLLLDEQRLVVSVQKVTGFYDQVHQAMQHQSLASTDFAYVQRQVKQLTAQLQTTADQLQALATQNGLADVEALADALATQSQRTATQTSVDQLTTRLTPVEQTALQAYPTLSALQAAIQTNRATIQTTQQQLTEQTQQLATTQTQLQALVADGRYADLRQQQADAQTKLTVMARQWVTRQLGATWIETALQQLTSQQLPAILTAAGTTFAQLTGSRYNEIKLNGDTLVVQAVNGPQFSVAELSTATKEQLYLALRLTLITQLGPQAQLPLMIDDGFVNFDTHRRQQAWQLLATVAAKHQILYFTNESAALTEMPAATVHHLT</sequence>
<accession>A0ABW1R4B0</accession>
<evidence type="ECO:0000313" key="4">
    <source>
        <dbReference type="Proteomes" id="UP001596253"/>
    </source>
</evidence>
<evidence type="ECO:0000256" key="1">
    <source>
        <dbReference type="SAM" id="Coils"/>
    </source>
</evidence>
<evidence type="ECO:0000259" key="2">
    <source>
        <dbReference type="Pfam" id="PF13514"/>
    </source>
</evidence>
<comment type="caution">
    <text evidence="3">The sequence shown here is derived from an EMBL/GenBank/DDBJ whole genome shotgun (WGS) entry which is preliminary data.</text>
</comment>
<dbReference type="PANTHER" id="PTHR41259:SF1">
    <property type="entry name" value="DOUBLE-STRAND BREAK REPAIR RAD50 ATPASE, PUTATIVE-RELATED"/>
    <property type="match status" value="1"/>
</dbReference>
<dbReference type="SUPFAM" id="SSF52540">
    <property type="entry name" value="P-loop containing nucleoside triphosphate hydrolases"/>
    <property type="match status" value="1"/>
</dbReference>
<name>A0ABW1R4B0_9LACO</name>
<reference evidence="4" key="1">
    <citation type="journal article" date="2019" name="Int. J. Syst. Evol. Microbiol.">
        <title>The Global Catalogue of Microorganisms (GCM) 10K type strain sequencing project: providing services to taxonomists for standard genome sequencing and annotation.</title>
        <authorList>
            <consortium name="The Broad Institute Genomics Platform"/>
            <consortium name="The Broad Institute Genome Sequencing Center for Infectious Disease"/>
            <person name="Wu L."/>
            <person name="Ma J."/>
        </authorList>
    </citation>
    <scope>NUCLEOTIDE SEQUENCE [LARGE SCALE GENOMIC DNA]</scope>
    <source>
        <strain evidence="4">CCM 8932</strain>
    </source>
</reference>